<evidence type="ECO:0000313" key="1">
    <source>
        <dbReference type="EMBL" id="CAL1403399.1"/>
    </source>
</evidence>
<accession>A0AAV2FYG3</accession>
<evidence type="ECO:0000313" key="2">
    <source>
        <dbReference type="Proteomes" id="UP001497516"/>
    </source>
</evidence>
<keyword evidence="2" id="KW-1185">Reference proteome</keyword>
<dbReference type="AlphaFoldDB" id="A0AAV2FYG3"/>
<dbReference type="Proteomes" id="UP001497516">
    <property type="component" value="Chromosome 7"/>
</dbReference>
<reference evidence="1 2" key="1">
    <citation type="submission" date="2024-04" db="EMBL/GenBank/DDBJ databases">
        <authorList>
            <person name="Fracassetti M."/>
        </authorList>
    </citation>
    <scope>NUCLEOTIDE SEQUENCE [LARGE SCALE GENOMIC DNA]</scope>
</reference>
<name>A0AAV2FYG3_9ROSI</name>
<dbReference type="EMBL" id="OZ034820">
    <property type="protein sequence ID" value="CAL1403399.1"/>
    <property type="molecule type" value="Genomic_DNA"/>
</dbReference>
<protein>
    <submittedName>
        <fullName evidence="1">Uncharacterized protein</fullName>
    </submittedName>
</protein>
<organism evidence="1 2">
    <name type="scientific">Linum trigynum</name>
    <dbReference type="NCBI Taxonomy" id="586398"/>
    <lineage>
        <taxon>Eukaryota</taxon>
        <taxon>Viridiplantae</taxon>
        <taxon>Streptophyta</taxon>
        <taxon>Embryophyta</taxon>
        <taxon>Tracheophyta</taxon>
        <taxon>Spermatophyta</taxon>
        <taxon>Magnoliopsida</taxon>
        <taxon>eudicotyledons</taxon>
        <taxon>Gunneridae</taxon>
        <taxon>Pentapetalae</taxon>
        <taxon>rosids</taxon>
        <taxon>fabids</taxon>
        <taxon>Malpighiales</taxon>
        <taxon>Linaceae</taxon>
        <taxon>Linum</taxon>
    </lineage>
</organism>
<proteinExistence type="predicted"/>
<sequence length="99" mass="11157">MRSTKVWTGSAFVKGSASCKVVEICWTFGKNLITSEVAIDFNVFGSFVLYGILCHLDCRLTVTINGVRLLRLDWKLLEQCRHPLQFLSCICQGSVFSFC</sequence>
<gene>
    <name evidence="1" type="ORF">LTRI10_LOCUS43337</name>
</gene>